<evidence type="ECO:0000256" key="2">
    <source>
        <dbReference type="ARBA" id="ARBA00022692"/>
    </source>
</evidence>
<feature type="transmembrane region" description="Helical" evidence="5">
    <location>
        <begin position="378"/>
        <end position="397"/>
    </location>
</feature>
<keyword evidence="2 5" id="KW-0812">Transmembrane</keyword>
<dbReference type="InterPro" id="IPR036259">
    <property type="entry name" value="MFS_trans_sf"/>
</dbReference>
<dbReference type="Gene3D" id="1.20.1250.20">
    <property type="entry name" value="MFS general substrate transporter like domains"/>
    <property type="match status" value="2"/>
</dbReference>
<dbReference type="EMBL" id="BMRE01000002">
    <property type="protein sequence ID" value="GGU21023.1"/>
    <property type="molecule type" value="Genomic_DNA"/>
</dbReference>
<feature type="transmembrane region" description="Helical" evidence="5">
    <location>
        <begin position="149"/>
        <end position="171"/>
    </location>
</feature>
<keyword evidence="4 5" id="KW-0472">Membrane</keyword>
<reference evidence="8" key="1">
    <citation type="journal article" date="2019" name="Int. J. Syst. Evol. Microbiol.">
        <title>The Global Catalogue of Microorganisms (GCM) 10K type strain sequencing project: providing services to taxonomists for standard genome sequencing and annotation.</title>
        <authorList>
            <consortium name="The Broad Institute Genomics Platform"/>
            <consortium name="The Broad Institute Genome Sequencing Center for Infectious Disease"/>
            <person name="Wu L."/>
            <person name="Ma J."/>
        </authorList>
    </citation>
    <scope>NUCLEOTIDE SEQUENCE [LARGE SCALE GENOMIC DNA]</scope>
    <source>
        <strain evidence="8">JCM 3296</strain>
    </source>
</reference>
<feature type="transmembrane region" description="Helical" evidence="5">
    <location>
        <begin position="290"/>
        <end position="308"/>
    </location>
</feature>
<feature type="transmembrane region" description="Helical" evidence="5">
    <location>
        <begin position="17"/>
        <end position="34"/>
    </location>
</feature>
<feature type="domain" description="Major facilitator superfamily (MFS) profile" evidence="6">
    <location>
        <begin position="220"/>
        <end position="403"/>
    </location>
</feature>
<evidence type="ECO:0000256" key="5">
    <source>
        <dbReference type="SAM" id="Phobius"/>
    </source>
</evidence>
<dbReference type="Proteomes" id="UP000649573">
    <property type="component" value="Unassembled WGS sequence"/>
</dbReference>
<sequence length="403" mass="42342">MVSEALAEPIVPVRRSWMAWLFVANLGLWLAIYAPIQVLLPQQAELLDKAGKEFVFGVVTGVGALVSLLVVPLIGFLSDRTTSRFGRRHPWTVGGSVVGAIGLGVLAGADSVFVMTLGWCLVQAGIGGMLAALTSAVPDRVPVVQRAQVGGLIGISQMLGTVLGAVVVTLLVSGLPAGYLTCAVIVVTGGLFFVLRTPDTQLIVKPVRPTFWISPREHPDFAWAWLGHFMINLGNAFGTLYLLFFLGDVVHHPSPEDGLLVLMVLYGVALAAGAVLFGARSDRSGRRKPYVYLASAVMALAALLLVIWPTWTAVLVASPLLGIGFGTYWAVAIALLTQVLPAASDRAKDLGVLNVANALPQVVAPLLTALILANLGGYRGLFAASALATALAAVLMSRVRSVV</sequence>
<protein>
    <submittedName>
        <fullName evidence="7">MFS transporter</fullName>
    </submittedName>
</protein>
<dbReference type="InterPro" id="IPR011701">
    <property type="entry name" value="MFS"/>
</dbReference>
<dbReference type="PROSITE" id="PS50850">
    <property type="entry name" value="MFS"/>
    <property type="match status" value="1"/>
</dbReference>
<dbReference type="Pfam" id="PF13347">
    <property type="entry name" value="MFS_2"/>
    <property type="match status" value="1"/>
</dbReference>
<feature type="transmembrane region" description="Helical" evidence="5">
    <location>
        <begin position="320"/>
        <end position="340"/>
    </location>
</feature>
<evidence type="ECO:0000259" key="6">
    <source>
        <dbReference type="PROSITE" id="PS50850"/>
    </source>
</evidence>
<keyword evidence="3 5" id="KW-1133">Transmembrane helix</keyword>
<proteinExistence type="predicted"/>
<feature type="transmembrane region" description="Helical" evidence="5">
    <location>
        <begin position="113"/>
        <end position="137"/>
    </location>
</feature>
<evidence type="ECO:0000313" key="7">
    <source>
        <dbReference type="EMBL" id="GGU21023.1"/>
    </source>
</evidence>
<feature type="transmembrane region" description="Helical" evidence="5">
    <location>
        <begin position="352"/>
        <end position="372"/>
    </location>
</feature>
<keyword evidence="8" id="KW-1185">Reference proteome</keyword>
<gene>
    <name evidence="7" type="ORF">GCM10010178_11540</name>
</gene>
<feature type="transmembrane region" description="Helical" evidence="5">
    <location>
        <begin position="89"/>
        <end position="107"/>
    </location>
</feature>
<dbReference type="Pfam" id="PF07690">
    <property type="entry name" value="MFS_1"/>
    <property type="match status" value="1"/>
</dbReference>
<dbReference type="InterPro" id="IPR020846">
    <property type="entry name" value="MFS_dom"/>
</dbReference>
<feature type="transmembrane region" description="Helical" evidence="5">
    <location>
        <begin position="258"/>
        <end position="278"/>
    </location>
</feature>
<evidence type="ECO:0000256" key="3">
    <source>
        <dbReference type="ARBA" id="ARBA00022989"/>
    </source>
</evidence>
<evidence type="ECO:0000313" key="8">
    <source>
        <dbReference type="Proteomes" id="UP000649573"/>
    </source>
</evidence>
<feature type="transmembrane region" description="Helical" evidence="5">
    <location>
        <begin position="222"/>
        <end position="246"/>
    </location>
</feature>
<dbReference type="PANTHER" id="PTHR23528">
    <property type="match status" value="1"/>
</dbReference>
<feature type="transmembrane region" description="Helical" evidence="5">
    <location>
        <begin position="177"/>
        <end position="195"/>
    </location>
</feature>
<comment type="caution">
    <text evidence="7">The sequence shown here is derived from an EMBL/GenBank/DDBJ whole genome shotgun (WGS) entry which is preliminary data.</text>
</comment>
<feature type="transmembrane region" description="Helical" evidence="5">
    <location>
        <begin position="54"/>
        <end position="77"/>
    </location>
</feature>
<dbReference type="CDD" id="cd06174">
    <property type="entry name" value="MFS"/>
    <property type="match status" value="1"/>
</dbReference>
<accession>A0ABQ2UC74</accession>
<name>A0ABQ2UC74_9PSEU</name>
<comment type="subcellular location">
    <subcellularLocation>
        <location evidence="1">Cell membrane</location>
        <topology evidence="1">Multi-pass membrane protein</topology>
    </subcellularLocation>
</comment>
<dbReference type="SUPFAM" id="SSF103473">
    <property type="entry name" value="MFS general substrate transporter"/>
    <property type="match status" value="1"/>
</dbReference>
<evidence type="ECO:0000256" key="4">
    <source>
        <dbReference type="ARBA" id="ARBA00023136"/>
    </source>
</evidence>
<evidence type="ECO:0000256" key="1">
    <source>
        <dbReference type="ARBA" id="ARBA00004651"/>
    </source>
</evidence>
<dbReference type="PANTHER" id="PTHR23528:SF1">
    <property type="entry name" value="MAJOR FACILITATOR SUPERFAMILY (MFS) PROFILE DOMAIN-CONTAINING PROTEIN"/>
    <property type="match status" value="1"/>
</dbReference>
<organism evidence="7 8">
    <name type="scientific">Lentzea flava</name>
    <dbReference type="NCBI Taxonomy" id="103732"/>
    <lineage>
        <taxon>Bacteria</taxon>
        <taxon>Bacillati</taxon>
        <taxon>Actinomycetota</taxon>
        <taxon>Actinomycetes</taxon>
        <taxon>Pseudonocardiales</taxon>
        <taxon>Pseudonocardiaceae</taxon>
        <taxon>Lentzea</taxon>
    </lineage>
</organism>